<dbReference type="Gene3D" id="3.40.50.150">
    <property type="entry name" value="Vaccinia Virus protein VP39"/>
    <property type="match status" value="1"/>
</dbReference>
<dbReference type="SUPFAM" id="SSF53335">
    <property type="entry name" value="S-adenosyl-L-methionine-dependent methyltransferases"/>
    <property type="match status" value="1"/>
</dbReference>
<dbReference type="InterPro" id="IPR029063">
    <property type="entry name" value="SAM-dependent_MTases_sf"/>
</dbReference>
<dbReference type="AlphaFoldDB" id="A0A816CWK6"/>
<dbReference type="NCBIfam" id="TIGR01444">
    <property type="entry name" value="fkbM_fam"/>
    <property type="match status" value="1"/>
</dbReference>
<dbReference type="PANTHER" id="PTHR34203">
    <property type="entry name" value="METHYLTRANSFERASE, FKBM FAMILY PROTEIN"/>
    <property type="match status" value="1"/>
</dbReference>
<sequence length="337" mass="38818">MAIEWKMINLVFSLCVALTIGLSIGYYLGQTIQNPLLNITYLNLHHTHQRSPLLGVHVNVIDLHTKILSNFTCMKLKKLLDSFETSVCIYDVRRDIYVSGTIVSQKIWEENFVTKFVTILNKYPEYAMIDVGANIGVYTLYALALHRPTISVECYKPNIERIVRASQIENVSKHLTLIGNAIYNRSGEFFKLSKDDINVGGQGLTVNGTMQQASSMADQFTVSTIRFDDLLPLFIDRQIENAIMKVDIQSSENFLCASGEKIFDSINIPFILMEWVDIKWITNRADFIIDFFIQRDYFPVSTYNCQILNHTTSNYTTWGTPHDIYWIKSNYYHLCRL</sequence>
<reference evidence="1" key="1">
    <citation type="submission" date="2021-02" db="EMBL/GenBank/DDBJ databases">
        <authorList>
            <person name="Nowell W R."/>
        </authorList>
    </citation>
    <scope>NUCLEOTIDE SEQUENCE</scope>
</reference>
<accession>A0A816CWK6</accession>
<protein>
    <recommendedName>
        <fullName evidence="3">Methyltransferase FkbM domain-containing protein</fullName>
    </recommendedName>
</protein>
<evidence type="ECO:0008006" key="3">
    <source>
        <dbReference type="Google" id="ProtNLM"/>
    </source>
</evidence>
<dbReference type="PANTHER" id="PTHR34203:SF15">
    <property type="entry name" value="SLL1173 PROTEIN"/>
    <property type="match status" value="1"/>
</dbReference>
<evidence type="ECO:0000313" key="1">
    <source>
        <dbReference type="EMBL" id="CAF1626487.1"/>
    </source>
</evidence>
<comment type="caution">
    <text evidence="1">The sequence shown here is derived from an EMBL/GenBank/DDBJ whole genome shotgun (WGS) entry which is preliminary data.</text>
</comment>
<evidence type="ECO:0000313" key="2">
    <source>
        <dbReference type="Proteomes" id="UP000663828"/>
    </source>
</evidence>
<dbReference type="EMBL" id="CAJNOR010007975">
    <property type="protein sequence ID" value="CAF1626487.1"/>
    <property type="molecule type" value="Genomic_DNA"/>
</dbReference>
<keyword evidence="2" id="KW-1185">Reference proteome</keyword>
<dbReference type="InterPro" id="IPR052514">
    <property type="entry name" value="SAM-dependent_MTase"/>
</dbReference>
<gene>
    <name evidence="1" type="ORF">XAT740_LOCUS50977</name>
</gene>
<organism evidence="1 2">
    <name type="scientific">Adineta ricciae</name>
    <name type="common">Rotifer</name>
    <dbReference type="NCBI Taxonomy" id="249248"/>
    <lineage>
        <taxon>Eukaryota</taxon>
        <taxon>Metazoa</taxon>
        <taxon>Spiralia</taxon>
        <taxon>Gnathifera</taxon>
        <taxon>Rotifera</taxon>
        <taxon>Eurotatoria</taxon>
        <taxon>Bdelloidea</taxon>
        <taxon>Adinetida</taxon>
        <taxon>Adinetidae</taxon>
        <taxon>Adineta</taxon>
    </lineage>
</organism>
<dbReference type="InterPro" id="IPR006342">
    <property type="entry name" value="FkbM_mtfrase"/>
</dbReference>
<name>A0A816CWK6_ADIRI</name>
<proteinExistence type="predicted"/>
<dbReference type="Proteomes" id="UP000663828">
    <property type="component" value="Unassembled WGS sequence"/>
</dbReference>